<dbReference type="Pfam" id="PF02201">
    <property type="entry name" value="SWIB"/>
    <property type="match status" value="1"/>
</dbReference>
<dbReference type="SUPFAM" id="SSF47592">
    <property type="entry name" value="SWIB/MDM2 domain"/>
    <property type="match status" value="1"/>
</dbReference>
<dbReference type="Pfam" id="PF08766">
    <property type="entry name" value="DEK_C"/>
    <property type="match status" value="1"/>
</dbReference>
<feature type="compositionally biased region" description="Low complexity" evidence="1">
    <location>
        <begin position="128"/>
        <end position="138"/>
    </location>
</feature>
<comment type="caution">
    <text evidence="4">The sequence shown here is derived from an EMBL/GenBank/DDBJ whole genome shotgun (WGS) entry which is preliminary data.</text>
</comment>
<dbReference type="Gene3D" id="1.10.10.60">
    <property type="entry name" value="Homeodomain-like"/>
    <property type="match status" value="1"/>
</dbReference>
<gene>
    <name evidence="4" type="ORF">ACRE_073260</name>
</gene>
<protein>
    <submittedName>
        <fullName evidence="4">Upstream activation factor subunit-like protein</fullName>
    </submittedName>
</protein>
<evidence type="ECO:0000313" key="4">
    <source>
        <dbReference type="EMBL" id="KFH41954.1"/>
    </source>
</evidence>
<dbReference type="InterPro" id="IPR014876">
    <property type="entry name" value="DEK_C"/>
</dbReference>
<dbReference type="CDD" id="cd10567">
    <property type="entry name" value="SWIB-MDM2_like"/>
    <property type="match status" value="1"/>
</dbReference>
<feature type="compositionally biased region" description="Basic residues" evidence="1">
    <location>
        <begin position="154"/>
        <end position="166"/>
    </location>
</feature>
<feature type="domain" description="DEK-C" evidence="3">
    <location>
        <begin position="10"/>
        <end position="66"/>
    </location>
</feature>
<dbReference type="InterPro" id="IPR036885">
    <property type="entry name" value="SWIB_MDM2_dom_sf"/>
</dbReference>
<sequence>MSEPLCAVTPEESNEYTNIIDSILATADLETISRKKIREGLEAELGGKDLSAQKTAIKELIVARFDAISQVNLEAVAVSDAEAESSNKKRPATNGTSGAGSTDDASASPEPARKKAKRSSSVEDADARLAAQLQAQENRLARGRSTRGGGDKKVTKKKAPRKKSAKKVNPDDDSDLEGSEAAPKRKGGGGFQKPFNLSEPLQALCGEAQLSRPRVVKSLWEHIKANELQDPSDKRQIRCDEKMYAVFKQARVDMFKMNKEIGNHLYPIEE</sequence>
<feature type="compositionally biased region" description="Low complexity" evidence="1">
    <location>
        <begin position="95"/>
        <end position="108"/>
    </location>
</feature>
<evidence type="ECO:0000259" key="3">
    <source>
        <dbReference type="PROSITE" id="PS51998"/>
    </source>
</evidence>
<feature type="domain" description="DM2" evidence="2">
    <location>
        <begin position="190"/>
        <end position="267"/>
    </location>
</feature>
<dbReference type="Proteomes" id="UP000029964">
    <property type="component" value="Unassembled WGS sequence"/>
</dbReference>
<dbReference type="STRING" id="857340.A0A086SXX2"/>
<keyword evidence="5" id="KW-1185">Reference proteome</keyword>
<dbReference type="Gene3D" id="1.10.245.10">
    <property type="entry name" value="SWIB/MDM2 domain"/>
    <property type="match status" value="1"/>
</dbReference>
<proteinExistence type="predicted"/>
<reference evidence="5" key="1">
    <citation type="journal article" date="2014" name="Genome Announc.">
        <title>Genome sequence and annotation of Acremonium chrysogenum, producer of the beta-lactam antibiotic cephalosporin C.</title>
        <authorList>
            <person name="Terfehr D."/>
            <person name="Dahlmann T.A."/>
            <person name="Specht T."/>
            <person name="Zadra I."/>
            <person name="Kuernsteiner H."/>
            <person name="Kueck U."/>
        </authorList>
    </citation>
    <scope>NUCLEOTIDE SEQUENCE [LARGE SCALE GENOMIC DNA]</scope>
    <source>
        <strain evidence="5">ATCC 11550 / CBS 779.69 / DSM 880 / IAM 14645 / JCM 23072 / IMI 49137</strain>
    </source>
</reference>
<dbReference type="PROSITE" id="PS51925">
    <property type="entry name" value="SWIB_MDM2"/>
    <property type="match status" value="1"/>
</dbReference>
<dbReference type="PANTHER" id="PTHR13844">
    <property type="entry name" value="SWI/SNF-RELATED MATRIX-ASSOCIATED ACTIN-DEPENDENT REGULATOR OF CHROMATIN SUBFAMILY D"/>
    <property type="match status" value="1"/>
</dbReference>
<organism evidence="4 5">
    <name type="scientific">Hapsidospora chrysogenum (strain ATCC 11550 / CBS 779.69 / DSM 880 / IAM 14645 / JCM 23072 / IMI 49137)</name>
    <name type="common">Acremonium chrysogenum</name>
    <dbReference type="NCBI Taxonomy" id="857340"/>
    <lineage>
        <taxon>Eukaryota</taxon>
        <taxon>Fungi</taxon>
        <taxon>Dikarya</taxon>
        <taxon>Ascomycota</taxon>
        <taxon>Pezizomycotina</taxon>
        <taxon>Sordariomycetes</taxon>
        <taxon>Hypocreomycetidae</taxon>
        <taxon>Hypocreales</taxon>
        <taxon>Bionectriaceae</taxon>
        <taxon>Hapsidospora</taxon>
    </lineage>
</organism>
<evidence type="ECO:0000313" key="5">
    <source>
        <dbReference type="Proteomes" id="UP000029964"/>
    </source>
</evidence>
<accession>A0A086SXX2</accession>
<dbReference type="InterPro" id="IPR003121">
    <property type="entry name" value="SWIB_MDM2_domain"/>
</dbReference>
<dbReference type="OrthoDB" id="10251073at2759"/>
<dbReference type="EMBL" id="JPKY01000109">
    <property type="protein sequence ID" value="KFH41954.1"/>
    <property type="molecule type" value="Genomic_DNA"/>
</dbReference>
<evidence type="ECO:0000259" key="2">
    <source>
        <dbReference type="PROSITE" id="PS51925"/>
    </source>
</evidence>
<dbReference type="PROSITE" id="PS51998">
    <property type="entry name" value="DEK_C"/>
    <property type="match status" value="1"/>
</dbReference>
<dbReference type="InterPro" id="IPR019835">
    <property type="entry name" value="SWIB_domain"/>
</dbReference>
<name>A0A086SXX2_HAPC1</name>
<feature type="region of interest" description="Disordered" evidence="1">
    <location>
        <begin position="79"/>
        <end position="196"/>
    </location>
</feature>
<dbReference type="HOGENOM" id="CLU_046065_1_1_1"/>
<dbReference type="SUPFAM" id="SSF109715">
    <property type="entry name" value="DEK C-terminal domain"/>
    <property type="match status" value="1"/>
</dbReference>
<evidence type="ECO:0000256" key="1">
    <source>
        <dbReference type="SAM" id="MobiDB-lite"/>
    </source>
</evidence>
<dbReference type="AlphaFoldDB" id="A0A086SXX2"/>
<dbReference type="SMART" id="SM00151">
    <property type="entry name" value="SWIB"/>
    <property type="match status" value="1"/>
</dbReference>